<dbReference type="InterPro" id="IPR000571">
    <property type="entry name" value="Znf_CCCH"/>
</dbReference>
<reference evidence="7" key="1">
    <citation type="submission" date="2021-02" db="EMBL/GenBank/DDBJ databases">
        <authorList>
            <person name="Dougan E. K."/>
            <person name="Rhodes N."/>
            <person name="Thang M."/>
            <person name="Chan C."/>
        </authorList>
    </citation>
    <scope>NUCLEOTIDE SEQUENCE</scope>
</reference>
<dbReference type="InterPro" id="IPR036855">
    <property type="entry name" value="Znf_CCCH_sf"/>
</dbReference>
<evidence type="ECO:0000259" key="6">
    <source>
        <dbReference type="PROSITE" id="PS50103"/>
    </source>
</evidence>
<proteinExistence type="predicted"/>
<dbReference type="Gene3D" id="4.10.1000.10">
    <property type="entry name" value="Zinc finger, CCCH-type"/>
    <property type="match status" value="2"/>
</dbReference>
<dbReference type="Proteomes" id="UP000626109">
    <property type="component" value="Unassembled WGS sequence"/>
</dbReference>
<dbReference type="SUPFAM" id="SSF90229">
    <property type="entry name" value="CCCH zinc finger"/>
    <property type="match status" value="2"/>
</dbReference>
<gene>
    <name evidence="7" type="ORF">PGLA2088_LOCUS32266</name>
</gene>
<feature type="non-terminal residue" evidence="7">
    <location>
        <position position="137"/>
    </location>
</feature>
<dbReference type="Pfam" id="PF18044">
    <property type="entry name" value="zf-CCCH_4"/>
    <property type="match status" value="2"/>
</dbReference>
<feature type="region of interest" description="Disordered" evidence="5">
    <location>
        <begin position="1"/>
        <end position="52"/>
    </location>
</feature>
<evidence type="ECO:0000313" key="8">
    <source>
        <dbReference type="Proteomes" id="UP000626109"/>
    </source>
</evidence>
<evidence type="ECO:0000256" key="1">
    <source>
        <dbReference type="ARBA" id="ARBA00022723"/>
    </source>
</evidence>
<dbReference type="EMBL" id="CAJNNW010029970">
    <property type="protein sequence ID" value="CAE8702014.1"/>
    <property type="molecule type" value="Genomic_DNA"/>
</dbReference>
<feature type="compositionally biased region" description="Pro residues" evidence="5">
    <location>
        <begin position="8"/>
        <end position="18"/>
    </location>
</feature>
<evidence type="ECO:0000256" key="4">
    <source>
        <dbReference type="PROSITE-ProRule" id="PRU00723"/>
    </source>
</evidence>
<evidence type="ECO:0000256" key="5">
    <source>
        <dbReference type="SAM" id="MobiDB-lite"/>
    </source>
</evidence>
<accession>A0A813KIU6</accession>
<feature type="zinc finger region" description="C3H1-type" evidence="4">
    <location>
        <begin position="107"/>
        <end position="134"/>
    </location>
</feature>
<dbReference type="GO" id="GO:0008270">
    <property type="term" value="F:zinc ion binding"/>
    <property type="evidence" value="ECO:0007669"/>
    <property type="project" value="UniProtKB-KW"/>
</dbReference>
<keyword evidence="3 4" id="KW-0862">Zinc</keyword>
<organism evidence="7 8">
    <name type="scientific">Polarella glacialis</name>
    <name type="common">Dinoflagellate</name>
    <dbReference type="NCBI Taxonomy" id="89957"/>
    <lineage>
        <taxon>Eukaryota</taxon>
        <taxon>Sar</taxon>
        <taxon>Alveolata</taxon>
        <taxon>Dinophyceae</taxon>
        <taxon>Suessiales</taxon>
        <taxon>Suessiaceae</taxon>
        <taxon>Polarella</taxon>
    </lineage>
</organism>
<feature type="compositionally biased region" description="Low complexity" evidence="5">
    <location>
        <begin position="19"/>
        <end position="46"/>
    </location>
</feature>
<feature type="zinc finger region" description="C3H1-type" evidence="4">
    <location>
        <begin position="63"/>
        <end position="90"/>
    </location>
</feature>
<dbReference type="AlphaFoldDB" id="A0A813KIU6"/>
<feature type="domain" description="C3H1-type" evidence="6">
    <location>
        <begin position="63"/>
        <end position="90"/>
    </location>
</feature>
<dbReference type="InterPro" id="IPR041367">
    <property type="entry name" value="Znf-CCCH_4"/>
</dbReference>
<dbReference type="SMART" id="SM00356">
    <property type="entry name" value="ZnF_C3H1"/>
    <property type="match status" value="2"/>
</dbReference>
<dbReference type="PROSITE" id="PS50103">
    <property type="entry name" value="ZF_C3H1"/>
    <property type="match status" value="2"/>
</dbReference>
<sequence>MQTHFPVPKQPSMPPPHMQMPGMQGQLQAPSKASSMMHMPPSTSMPKYGGGGKGFGGGTGGGGGGKGACHQFAQGSCTFGDSCKFSHGDGGSGGGGKGFGGGTGGGGGGKGACHQFAQGSCTFGDSCKFSHGDGGSG</sequence>
<keyword evidence="2 4" id="KW-0863">Zinc-finger</keyword>
<evidence type="ECO:0000256" key="2">
    <source>
        <dbReference type="ARBA" id="ARBA00022771"/>
    </source>
</evidence>
<name>A0A813KIU6_POLGL</name>
<keyword evidence="1 4" id="KW-0479">Metal-binding</keyword>
<feature type="region of interest" description="Disordered" evidence="5">
    <location>
        <begin position="88"/>
        <end position="109"/>
    </location>
</feature>
<comment type="caution">
    <text evidence="7">The sequence shown here is derived from an EMBL/GenBank/DDBJ whole genome shotgun (WGS) entry which is preliminary data.</text>
</comment>
<evidence type="ECO:0000313" key="7">
    <source>
        <dbReference type="EMBL" id="CAE8702014.1"/>
    </source>
</evidence>
<evidence type="ECO:0000256" key="3">
    <source>
        <dbReference type="ARBA" id="ARBA00022833"/>
    </source>
</evidence>
<feature type="domain" description="C3H1-type" evidence="6">
    <location>
        <begin position="107"/>
        <end position="134"/>
    </location>
</feature>
<protein>
    <recommendedName>
        <fullName evidence="6">C3H1-type domain-containing protein</fullName>
    </recommendedName>
</protein>